<keyword evidence="1" id="KW-0479">Metal-binding</keyword>
<dbReference type="EMBL" id="WHUW01000010">
    <property type="protein sequence ID" value="KAF8441773.1"/>
    <property type="molecule type" value="Genomic_DNA"/>
</dbReference>
<keyword evidence="3" id="KW-0862">Zinc</keyword>
<dbReference type="SUPFAM" id="SSF57850">
    <property type="entry name" value="RING/U-box"/>
    <property type="match status" value="1"/>
</dbReference>
<accession>A0AAD4BWE8</accession>
<evidence type="ECO:0000256" key="4">
    <source>
        <dbReference type="PROSITE-ProRule" id="PRU00175"/>
    </source>
</evidence>
<comment type="caution">
    <text evidence="7">The sequence shown here is derived from an EMBL/GenBank/DDBJ whole genome shotgun (WGS) entry which is preliminary data.</text>
</comment>
<feature type="domain" description="RING-type" evidence="6">
    <location>
        <begin position="171"/>
        <end position="266"/>
    </location>
</feature>
<evidence type="ECO:0000256" key="5">
    <source>
        <dbReference type="SAM" id="MobiDB-lite"/>
    </source>
</evidence>
<dbReference type="GO" id="GO:0008270">
    <property type="term" value="F:zinc ion binding"/>
    <property type="evidence" value="ECO:0007669"/>
    <property type="project" value="UniProtKB-KW"/>
</dbReference>
<dbReference type="InterPro" id="IPR013083">
    <property type="entry name" value="Znf_RING/FYVE/PHD"/>
</dbReference>
<dbReference type="Gene3D" id="3.30.40.10">
    <property type="entry name" value="Zinc/RING finger domain, C3HC4 (zinc finger)"/>
    <property type="match status" value="1"/>
</dbReference>
<feature type="region of interest" description="Disordered" evidence="5">
    <location>
        <begin position="1"/>
        <end position="111"/>
    </location>
</feature>
<keyword evidence="2 4" id="KW-0863">Zinc-finger</keyword>
<reference evidence="7" key="2">
    <citation type="journal article" date="2020" name="Nat. Commun.">
        <title>Large-scale genome sequencing of mycorrhizal fungi provides insights into the early evolution of symbiotic traits.</title>
        <authorList>
            <person name="Miyauchi S."/>
            <person name="Kiss E."/>
            <person name="Kuo A."/>
            <person name="Drula E."/>
            <person name="Kohler A."/>
            <person name="Sanchez-Garcia M."/>
            <person name="Morin E."/>
            <person name="Andreopoulos B."/>
            <person name="Barry K.W."/>
            <person name="Bonito G."/>
            <person name="Buee M."/>
            <person name="Carver A."/>
            <person name="Chen C."/>
            <person name="Cichocki N."/>
            <person name="Clum A."/>
            <person name="Culley D."/>
            <person name="Crous P.W."/>
            <person name="Fauchery L."/>
            <person name="Girlanda M."/>
            <person name="Hayes R.D."/>
            <person name="Keri Z."/>
            <person name="LaButti K."/>
            <person name="Lipzen A."/>
            <person name="Lombard V."/>
            <person name="Magnuson J."/>
            <person name="Maillard F."/>
            <person name="Murat C."/>
            <person name="Nolan M."/>
            <person name="Ohm R.A."/>
            <person name="Pangilinan J."/>
            <person name="Pereira M.F."/>
            <person name="Perotto S."/>
            <person name="Peter M."/>
            <person name="Pfister S."/>
            <person name="Riley R."/>
            <person name="Sitrit Y."/>
            <person name="Stielow J.B."/>
            <person name="Szollosi G."/>
            <person name="Zifcakova L."/>
            <person name="Stursova M."/>
            <person name="Spatafora J.W."/>
            <person name="Tedersoo L."/>
            <person name="Vaario L.M."/>
            <person name="Yamada A."/>
            <person name="Yan M."/>
            <person name="Wang P."/>
            <person name="Xu J."/>
            <person name="Bruns T."/>
            <person name="Baldrian P."/>
            <person name="Vilgalys R."/>
            <person name="Dunand C."/>
            <person name="Henrissat B."/>
            <person name="Grigoriev I.V."/>
            <person name="Hibbett D."/>
            <person name="Nagy L.G."/>
            <person name="Martin F.M."/>
        </authorList>
    </citation>
    <scope>NUCLEOTIDE SEQUENCE</scope>
    <source>
        <strain evidence="7">BED1</strain>
    </source>
</reference>
<dbReference type="AlphaFoldDB" id="A0AAD4BWE8"/>
<dbReference type="InterPro" id="IPR017907">
    <property type="entry name" value="Znf_RING_CS"/>
</dbReference>
<evidence type="ECO:0000256" key="3">
    <source>
        <dbReference type="ARBA" id="ARBA00022833"/>
    </source>
</evidence>
<sequence>MPVTRSSSRQTSQKPSSQLYTSRRADPSGSGGSKKASKSPSNEIIVLSSDDDEPPPKGTLVLKKSPGRTSKRKVVPPVHTRDVLEISSDDESMPKKSSTRKQAQSAEATNRDLERTIKKLQEELKSTEQLLATSSREIEELKCDFYNKDASPLLSFFPPFVFAGLEEHTLCEVCTLTMWCPYILPECGHSFCEKCLVDWFSTTQARHMTANPQLDDSRSALAGQLHAFVQMVPNLHAYGLHGQQHVRAVLAGLRRHRPDYTCPSCRKEVLNKPVEGFRLKDLINQIAGLMGETEPHKDTLAHRGSGSGPFDHFFAAPAMHG</sequence>
<proteinExistence type="predicted"/>
<feature type="compositionally biased region" description="Basic residues" evidence="5">
    <location>
        <begin position="65"/>
        <end position="74"/>
    </location>
</feature>
<dbReference type="Proteomes" id="UP001194468">
    <property type="component" value="Unassembled WGS sequence"/>
</dbReference>
<dbReference type="InterPro" id="IPR001841">
    <property type="entry name" value="Znf_RING"/>
</dbReference>
<dbReference type="Pfam" id="PF00097">
    <property type="entry name" value="zf-C3HC4"/>
    <property type="match status" value="1"/>
</dbReference>
<keyword evidence="8" id="KW-1185">Reference proteome</keyword>
<dbReference type="SMART" id="SM00184">
    <property type="entry name" value="RING"/>
    <property type="match status" value="1"/>
</dbReference>
<gene>
    <name evidence="7" type="ORF">L210DRAFT_896447</name>
</gene>
<organism evidence="7 8">
    <name type="scientific">Boletus edulis BED1</name>
    <dbReference type="NCBI Taxonomy" id="1328754"/>
    <lineage>
        <taxon>Eukaryota</taxon>
        <taxon>Fungi</taxon>
        <taxon>Dikarya</taxon>
        <taxon>Basidiomycota</taxon>
        <taxon>Agaricomycotina</taxon>
        <taxon>Agaricomycetes</taxon>
        <taxon>Agaricomycetidae</taxon>
        <taxon>Boletales</taxon>
        <taxon>Boletineae</taxon>
        <taxon>Boletaceae</taxon>
        <taxon>Boletoideae</taxon>
        <taxon>Boletus</taxon>
    </lineage>
</organism>
<evidence type="ECO:0000313" key="7">
    <source>
        <dbReference type="EMBL" id="KAF8441773.1"/>
    </source>
</evidence>
<feature type="compositionally biased region" description="Low complexity" evidence="5">
    <location>
        <begin position="1"/>
        <end position="18"/>
    </location>
</feature>
<protein>
    <recommendedName>
        <fullName evidence="6">RING-type domain-containing protein</fullName>
    </recommendedName>
</protein>
<evidence type="ECO:0000256" key="1">
    <source>
        <dbReference type="ARBA" id="ARBA00022723"/>
    </source>
</evidence>
<evidence type="ECO:0000259" key="6">
    <source>
        <dbReference type="PROSITE" id="PS50089"/>
    </source>
</evidence>
<dbReference type="PROSITE" id="PS00518">
    <property type="entry name" value="ZF_RING_1"/>
    <property type="match status" value="1"/>
</dbReference>
<reference evidence="7" key="1">
    <citation type="submission" date="2019-10" db="EMBL/GenBank/DDBJ databases">
        <authorList>
            <consortium name="DOE Joint Genome Institute"/>
            <person name="Kuo A."/>
            <person name="Miyauchi S."/>
            <person name="Kiss E."/>
            <person name="Drula E."/>
            <person name="Kohler A."/>
            <person name="Sanchez-Garcia M."/>
            <person name="Andreopoulos B."/>
            <person name="Barry K.W."/>
            <person name="Bonito G."/>
            <person name="Buee M."/>
            <person name="Carver A."/>
            <person name="Chen C."/>
            <person name="Cichocki N."/>
            <person name="Clum A."/>
            <person name="Culley D."/>
            <person name="Crous P.W."/>
            <person name="Fauchery L."/>
            <person name="Girlanda M."/>
            <person name="Hayes R."/>
            <person name="Keri Z."/>
            <person name="LaButti K."/>
            <person name="Lipzen A."/>
            <person name="Lombard V."/>
            <person name="Magnuson J."/>
            <person name="Maillard F."/>
            <person name="Morin E."/>
            <person name="Murat C."/>
            <person name="Nolan M."/>
            <person name="Ohm R."/>
            <person name="Pangilinan J."/>
            <person name="Pereira M."/>
            <person name="Perotto S."/>
            <person name="Peter M."/>
            <person name="Riley R."/>
            <person name="Sitrit Y."/>
            <person name="Stielow B."/>
            <person name="Szollosi G."/>
            <person name="Zifcakova L."/>
            <person name="Stursova M."/>
            <person name="Spatafora J.W."/>
            <person name="Tedersoo L."/>
            <person name="Vaario L.-M."/>
            <person name="Yamada A."/>
            <person name="Yan M."/>
            <person name="Wang P."/>
            <person name="Xu J."/>
            <person name="Bruns T."/>
            <person name="Baldrian P."/>
            <person name="Vilgalys R."/>
            <person name="Henrissat B."/>
            <person name="Grigoriev I.V."/>
            <person name="Hibbett D."/>
            <person name="Nagy L.G."/>
            <person name="Martin F.M."/>
        </authorList>
    </citation>
    <scope>NUCLEOTIDE SEQUENCE</scope>
    <source>
        <strain evidence="7">BED1</strain>
    </source>
</reference>
<name>A0AAD4BWE8_BOLED</name>
<dbReference type="InterPro" id="IPR018957">
    <property type="entry name" value="Znf_C3HC4_RING-type"/>
</dbReference>
<dbReference type="PROSITE" id="PS50089">
    <property type="entry name" value="ZF_RING_2"/>
    <property type="match status" value="1"/>
</dbReference>
<evidence type="ECO:0000313" key="8">
    <source>
        <dbReference type="Proteomes" id="UP001194468"/>
    </source>
</evidence>
<evidence type="ECO:0000256" key="2">
    <source>
        <dbReference type="ARBA" id="ARBA00022771"/>
    </source>
</evidence>